<keyword evidence="4" id="KW-1185">Reference proteome</keyword>
<evidence type="ECO:0000259" key="2">
    <source>
        <dbReference type="PROSITE" id="PS50119"/>
    </source>
</evidence>
<name>A0A6J7ZWI0_MYTCO</name>
<evidence type="ECO:0000313" key="3">
    <source>
        <dbReference type="EMBL" id="CAC5357681.1"/>
    </source>
</evidence>
<dbReference type="SUPFAM" id="SSF51004">
    <property type="entry name" value="C-terminal (heme d1) domain of cytochrome cd1-nitrite reductase"/>
    <property type="match status" value="1"/>
</dbReference>
<dbReference type="CDD" id="cd19804">
    <property type="entry name" value="Bbox1_TRIM19_C-V"/>
    <property type="match status" value="1"/>
</dbReference>
<keyword evidence="1" id="KW-0863">Zinc-finger</keyword>
<feature type="domain" description="B box-type" evidence="2">
    <location>
        <begin position="28"/>
        <end position="71"/>
    </location>
</feature>
<dbReference type="Proteomes" id="UP000507470">
    <property type="component" value="Unassembled WGS sequence"/>
</dbReference>
<protein>
    <recommendedName>
        <fullName evidence="2">B box-type domain-containing protein</fullName>
    </recommendedName>
</protein>
<sequence length="267" mass="30079">MNRGTSTINPPKQFFQLFQDHGKYLCGVCDNRQITKSSVVWCSECNEGLCGDCKEHHNNFKETKNHETVSIAEYKKLPNDVLKIAQICKIHNTKFDLFCRKHDCPADITTSVQKFGEVSVSSDPCDVSIQNQKDRQAQIMVALPTGNIDNLTLTLQKRIDTELSNIRGCSMLPDGRMEFSCYAKDIIRVLKSDGSTDFEIKKIGETFDVVLIGGESLAVTSSESDKINIIDLKNKILKKTIKVNSHNDRVAYKDGQLIIVPGRKDYR</sequence>
<accession>A0A6J7ZWI0</accession>
<dbReference type="EMBL" id="CACVKT020000219">
    <property type="protein sequence ID" value="CAC5357681.1"/>
    <property type="molecule type" value="Genomic_DNA"/>
</dbReference>
<dbReference type="InterPro" id="IPR011048">
    <property type="entry name" value="Haem_d1_sf"/>
</dbReference>
<dbReference type="OrthoDB" id="6105938at2759"/>
<keyword evidence="1" id="KW-0479">Metal-binding</keyword>
<dbReference type="AlphaFoldDB" id="A0A6J7ZWI0"/>
<proteinExistence type="predicted"/>
<dbReference type="GO" id="GO:0008270">
    <property type="term" value="F:zinc ion binding"/>
    <property type="evidence" value="ECO:0007669"/>
    <property type="project" value="UniProtKB-KW"/>
</dbReference>
<dbReference type="InterPro" id="IPR000315">
    <property type="entry name" value="Znf_B-box"/>
</dbReference>
<keyword evidence="1" id="KW-0862">Zinc</keyword>
<organism evidence="3 4">
    <name type="scientific">Mytilus coruscus</name>
    <name type="common">Sea mussel</name>
    <dbReference type="NCBI Taxonomy" id="42192"/>
    <lineage>
        <taxon>Eukaryota</taxon>
        <taxon>Metazoa</taxon>
        <taxon>Spiralia</taxon>
        <taxon>Lophotrochozoa</taxon>
        <taxon>Mollusca</taxon>
        <taxon>Bivalvia</taxon>
        <taxon>Autobranchia</taxon>
        <taxon>Pteriomorphia</taxon>
        <taxon>Mytilida</taxon>
        <taxon>Mytiloidea</taxon>
        <taxon>Mytilidae</taxon>
        <taxon>Mytilinae</taxon>
        <taxon>Mytilus</taxon>
    </lineage>
</organism>
<reference evidence="3 4" key="1">
    <citation type="submission" date="2020-06" db="EMBL/GenBank/DDBJ databases">
        <authorList>
            <person name="Li R."/>
            <person name="Bekaert M."/>
        </authorList>
    </citation>
    <scope>NUCLEOTIDE SEQUENCE [LARGE SCALE GENOMIC DNA]</scope>
    <source>
        <strain evidence="4">wild</strain>
    </source>
</reference>
<gene>
    <name evidence="3" type="ORF">MCOR_1239</name>
</gene>
<evidence type="ECO:0000256" key="1">
    <source>
        <dbReference type="PROSITE-ProRule" id="PRU00024"/>
    </source>
</evidence>
<evidence type="ECO:0000313" key="4">
    <source>
        <dbReference type="Proteomes" id="UP000507470"/>
    </source>
</evidence>
<dbReference type="PROSITE" id="PS50119">
    <property type="entry name" value="ZF_BBOX"/>
    <property type="match status" value="1"/>
</dbReference>
<dbReference type="Pfam" id="PF22586">
    <property type="entry name" value="ANCHR-like_BBOX"/>
    <property type="match status" value="1"/>
</dbReference>
<dbReference type="Gene3D" id="3.30.160.60">
    <property type="entry name" value="Classic Zinc Finger"/>
    <property type="match status" value="1"/>
</dbReference>